<organism evidence="2 4">
    <name type="scientific">Holdemania massiliensis</name>
    <dbReference type="NCBI Taxonomy" id="1468449"/>
    <lineage>
        <taxon>Bacteria</taxon>
        <taxon>Bacillati</taxon>
        <taxon>Bacillota</taxon>
        <taxon>Erysipelotrichia</taxon>
        <taxon>Erysipelotrichales</taxon>
        <taxon>Erysipelotrichaceae</taxon>
        <taxon>Holdemania</taxon>
    </lineage>
</organism>
<evidence type="ECO:0000256" key="1">
    <source>
        <dbReference type="SAM" id="Phobius"/>
    </source>
</evidence>
<dbReference type="Proteomes" id="UP000480929">
    <property type="component" value="Unassembled WGS sequence"/>
</dbReference>
<evidence type="ECO:0000313" key="4">
    <source>
        <dbReference type="Proteomes" id="UP000433575"/>
    </source>
</evidence>
<protein>
    <submittedName>
        <fullName evidence="2">DUF3781 domain-containing protein</fullName>
    </submittedName>
</protein>
<gene>
    <name evidence="3" type="ORF">GKD88_00820</name>
    <name evidence="2" type="ORF">GKE08_00810</name>
</gene>
<comment type="caution">
    <text evidence="2">The sequence shown here is derived from an EMBL/GenBank/DDBJ whole genome shotgun (WGS) entry which is preliminary data.</text>
</comment>
<dbReference type="RefSeq" id="WP_040451885.1">
    <property type="nucleotide sequence ID" value="NZ_AP031450.1"/>
</dbReference>
<dbReference type="AlphaFoldDB" id="A0A6N7S1V1"/>
<proteinExistence type="predicted"/>
<dbReference type="Proteomes" id="UP000433575">
    <property type="component" value="Unassembled WGS sequence"/>
</dbReference>
<dbReference type="GeneID" id="42456570"/>
<evidence type="ECO:0000313" key="5">
    <source>
        <dbReference type="Proteomes" id="UP000480929"/>
    </source>
</evidence>
<name>A0A6N7S1V1_9FIRM</name>
<keyword evidence="1" id="KW-0472">Membrane</keyword>
<evidence type="ECO:0000313" key="2">
    <source>
        <dbReference type="EMBL" id="MSA87873.1"/>
    </source>
</evidence>
<dbReference type="EMBL" id="WKPI01000001">
    <property type="protein sequence ID" value="MSC31669.1"/>
    <property type="molecule type" value="Genomic_DNA"/>
</dbReference>
<feature type="transmembrane region" description="Helical" evidence="1">
    <location>
        <begin position="56"/>
        <end position="75"/>
    </location>
</feature>
<dbReference type="OrthoDB" id="5325609at2"/>
<reference evidence="4 5" key="1">
    <citation type="journal article" date="2019" name="Nat. Med.">
        <title>A library of human gut bacterial isolates paired with longitudinal multiomics data enables mechanistic microbiome research.</title>
        <authorList>
            <person name="Poyet M."/>
            <person name="Groussin M."/>
            <person name="Gibbons S.M."/>
            <person name="Avila-Pacheco J."/>
            <person name="Jiang X."/>
            <person name="Kearney S.M."/>
            <person name="Perrotta A.R."/>
            <person name="Berdy B."/>
            <person name="Zhao S."/>
            <person name="Lieberman T.D."/>
            <person name="Swanson P.K."/>
            <person name="Smith M."/>
            <person name="Roesemann S."/>
            <person name="Alexander J.E."/>
            <person name="Rich S.A."/>
            <person name="Livny J."/>
            <person name="Vlamakis H."/>
            <person name="Clish C."/>
            <person name="Bullock K."/>
            <person name="Deik A."/>
            <person name="Scott J."/>
            <person name="Pierce K.A."/>
            <person name="Xavier R.J."/>
            <person name="Alm E.J."/>
        </authorList>
    </citation>
    <scope>NUCLEOTIDE SEQUENCE [LARGE SCALE GENOMIC DNA]</scope>
    <source>
        <strain evidence="2 4">BIOML-A4</strain>
        <strain evidence="3 5">BIOML-A5</strain>
    </source>
</reference>
<dbReference type="EMBL" id="WKPJ01000001">
    <property type="protein sequence ID" value="MSA87873.1"/>
    <property type="molecule type" value="Genomic_DNA"/>
</dbReference>
<keyword evidence="1" id="KW-1133">Transmembrane helix</keyword>
<accession>A0A6N7S1V1</accession>
<evidence type="ECO:0000313" key="3">
    <source>
        <dbReference type="EMBL" id="MSC31669.1"/>
    </source>
</evidence>
<sequence length="85" mass="9729">MDVNELLKNLDRLHTTELGNERIRRNCQIQDQDVVAWCRTNIESVQATITRKGKNWYAAAAGCLITINASSYTIITAHRLKEKKN</sequence>
<keyword evidence="5" id="KW-1185">Reference proteome</keyword>
<dbReference type="Pfam" id="PF12636">
    <property type="entry name" value="DUF3781"/>
    <property type="match status" value="1"/>
</dbReference>
<dbReference type="InterPro" id="IPR024229">
    <property type="entry name" value="DUF3781"/>
</dbReference>
<keyword evidence="1" id="KW-0812">Transmembrane</keyword>